<gene>
    <name evidence="5" type="primary">LOC107523663</name>
    <name evidence="6" type="synonym">LOC132532405</name>
</gene>
<dbReference type="SUPFAM" id="SSF49899">
    <property type="entry name" value="Concanavalin A-like lectins/glucanases"/>
    <property type="match status" value="1"/>
</dbReference>
<dbReference type="STRING" id="9365.ENSEEUP00000006881"/>
<dbReference type="SMART" id="SM00276">
    <property type="entry name" value="GLECT"/>
    <property type="match status" value="1"/>
</dbReference>
<keyword evidence="4" id="KW-1185">Reference proteome</keyword>
<evidence type="ECO:0000313" key="4">
    <source>
        <dbReference type="Proteomes" id="UP001652624"/>
    </source>
</evidence>
<dbReference type="PANTHER" id="PTHR11346">
    <property type="entry name" value="GALECTIN"/>
    <property type="match status" value="1"/>
</dbReference>
<name>A0A1S3WWL1_ERIEU</name>
<dbReference type="GeneID" id="107523663"/>
<dbReference type="RefSeq" id="XP_016050692.2">
    <property type="nucleotide sequence ID" value="XM_016195206.2"/>
</dbReference>
<dbReference type="OrthoDB" id="6251307at2759"/>
<dbReference type="PANTHER" id="PTHR11346:SF107">
    <property type="entry name" value="GALECTIN-7"/>
    <property type="match status" value="1"/>
</dbReference>
<proteinExistence type="predicted"/>
<dbReference type="InterPro" id="IPR001079">
    <property type="entry name" value="Galectin_CRD"/>
</dbReference>
<dbReference type="InterPro" id="IPR013320">
    <property type="entry name" value="ConA-like_dom_sf"/>
</dbReference>
<feature type="domain" description="Galectin" evidence="3">
    <location>
        <begin position="13"/>
        <end position="143"/>
    </location>
</feature>
<evidence type="ECO:0000313" key="5">
    <source>
        <dbReference type="RefSeq" id="XP_016050692.2"/>
    </source>
</evidence>
<dbReference type="CDD" id="cd00070">
    <property type="entry name" value="GLECT"/>
    <property type="match status" value="1"/>
</dbReference>
<protein>
    <recommendedName>
        <fullName evidence="2">Galectin</fullName>
    </recommendedName>
</protein>
<dbReference type="RefSeq" id="XP_060041885.1">
    <property type="nucleotide sequence ID" value="XM_060185902.1"/>
</dbReference>
<dbReference type="Proteomes" id="UP001652624">
    <property type="component" value="Chromosome 2"/>
</dbReference>
<dbReference type="SMART" id="SM00908">
    <property type="entry name" value="Gal-bind_lectin"/>
    <property type="match status" value="1"/>
</dbReference>
<evidence type="ECO:0000256" key="1">
    <source>
        <dbReference type="ARBA" id="ARBA00022734"/>
    </source>
</evidence>
<evidence type="ECO:0000256" key="2">
    <source>
        <dbReference type="RuleBase" id="RU102079"/>
    </source>
</evidence>
<organism evidence="4 5">
    <name type="scientific">Erinaceus europaeus</name>
    <name type="common">Western European hedgehog</name>
    <dbReference type="NCBI Taxonomy" id="9365"/>
    <lineage>
        <taxon>Eukaryota</taxon>
        <taxon>Metazoa</taxon>
        <taxon>Chordata</taxon>
        <taxon>Craniata</taxon>
        <taxon>Vertebrata</taxon>
        <taxon>Euteleostomi</taxon>
        <taxon>Mammalia</taxon>
        <taxon>Eutheria</taxon>
        <taxon>Laurasiatheria</taxon>
        <taxon>Eulipotyphla</taxon>
        <taxon>Erinaceidae</taxon>
        <taxon>Erinaceinae</taxon>
        <taxon>Erinaceus</taxon>
    </lineage>
</organism>
<dbReference type="Pfam" id="PF00337">
    <property type="entry name" value="Gal-bind_lectin"/>
    <property type="match status" value="1"/>
</dbReference>
<evidence type="ECO:0000313" key="6">
    <source>
        <dbReference type="RefSeq" id="XP_060041885.1"/>
    </source>
</evidence>
<dbReference type="PROSITE" id="PS51304">
    <property type="entry name" value="GALECTIN"/>
    <property type="match status" value="1"/>
</dbReference>
<dbReference type="InParanoid" id="A0A1S3WWL1"/>
<dbReference type="GO" id="GO:0030246">
    <property type="term" value="F:carbohydrate binding"/>
    <property type="evidence" value="ECO:0007669"/>
    <property type="project" value="UniProtKB-UniRule"/>
</dbReference>
<accession>A0A1S3WWL1</accession>
<dbReference type="Gene3D" id="2.60.120.200">
    <property type="match status" value="1"/>
</dbReference>
<sequence>MADCCTCTDTLQYDTPFPDGLQVGTAMKIRGYFPSGTDRSAINLACSTRTDDDIALHFNPRFDQNKVVLNSRVNGVWGTEEFGPHYPFQYGQLFEVMIITTKDGFKVLVGNQSYHFFCHRMPLQRVRYLVVGRNIILESVNIC</sequence>
<dbReference type="AlphaFoldDB" id="A0A1S3WWL1"/>
<keyword evidence="1 2" id="KW-0430">Lectin</keyword>
<dbReference type="InterPro" id="IPR044156">
    <property type="entry name" value="Galectin-like"/>
</dbReference>
<evidence type="ECO:0000259" key="3">
    <source>
        <dbReference type="PROSITE" id="PS51304"/>
    </source>
</evidence>
<reference evidence="4 5" key="1">
    <citation type="submission" date="2025-05" db="UniProtKB">
        <authorList>
            <consortium name="RefSeq"/>
        </authorList>
    </citation>
    <scope>NUCLEOTIDE SEQUENCE [LARGE SCALE GENOMIC DNA]</scope>
</reference>